<feature type="domain" description="PurM-like C-terminal" evidence="14">
    <location>
        <begin position="171"/>
        <end position="343"/>
    </location>
</feature>
<evidence type="ECO:0000256" key="12">
    <source>
        <dbReference type="HAMAP-Rule" id="MF_00741"/>
    </source>
</evidence>
<dbReference type="NCBIfam" id="TIGR00878">
    <property type="entry name" value="purM"/>
    <property type="match status" value="1"/>
</dbReference>
<dbReference type="GO" id="GO:0005829">
    <property type="term" value="C:cytosol"/>
    <property type="evidence" value="ECO:0007669"/>
    <property type="project" value="TreeGrafter"/>
</dbReference>
<dbReference type="InterPro" id="IPR036921">
    <property type="entry name" value="PurM-like_N_sf"/>
</dbReference>
<dbReference type="InterPro" id="IPR010918">
    <property type="entry name" value="PurM-like_C_dom"/>
</dbReference>
<reference evidence="15 16" key="1">
    <citation type="submission" date="2020-02" db="EMBL/GenBank/DDBJ databases">
        <authorList>
            <person name="Hogendoorn C."/>
        </authorList>
    </citation>
    <scope>NUCLEOTIDE SEQUENCE [LARGE SCALE GENOMIC DNA]</scope>
    <source>
        <strain evidence="15">R501</strain>
    </source>
</reference>
<keyword evidence="12" id="KW-0658">Purine biosynthesis</keyword>
<evidence type="ECO:0000313" key="15">
    <source>
        <dbReference type="EMBL" id="CAB1129256.1"/>
    </source>
</evidence>
<dbReference type="InterPro" id="IPR004733">
    <property type="entry name" value="PurM_cligase"/>
</dbReference>
<evidence type="ECO:0000256" key="9">
    <source>
        <dbReference type="ARBA" id="ARBA00032931"/>
    </source>
</evidence>
<comment type="subcellular location">
    <subcellularLocation>
        <location evidence="12">Cytoplasm</location>
    </subcellularLocation>
</comment>
<evidence type="ECO:0000256" key="1">
    <source>
        <dbReference type="ARBA" id="ARBA00004686"/>
    </source>
</evidence>
<keyword evidence="5 12" id="KW-0436">Ligase</keyword>
<evidence type="ECO:0000256" key="4">
    <source>
        <dbReference type="ARBA" id="ARBA00020367"/>
    </source>
</evidence>
<name>A0A6F8ZHJ6_9FIRM</name>
<evidence type="ECO:0000256" key="6">
    <source>
        <dbReference type="ARBA" id="ARBA00022741"/>
    </source>
</evidence>
<evidence type="ECO:0000256" key="11">
    <source>
        <dbReference type="ARBA" id="ARBA00049057"/>
    </source>
</evidence>
<comment type="pathway">
    <text evidence="1 12">Purine metabolism; IMP biosynthesis via de novo pathway; 5-amino-1-(5-phospho-D-ribosyl)imidazole from N(2)-formyl-N(1)-(5-phospho-D-ribosyl)glycinamide: step 2/2.</text>
</comment>
<evidence type="ECO:0000256" key="5">
    <source>
        <dbReference type="ARBA" id="ARBA00022598"/>
    </source>
</evidence>
<dbReference type="InterPro" id="IPR036676">
    <property type="entry name" value="PurM-like_C_sf"/>
</dbReference>
<dbReference type="FunFam" id="3.30.1330.10:FF:000001">
    <property type="entry name" value="Phosphoribosylformylglycinamidine cyclo-ligase"/>
    <property type="match status" value="1"/>
</dbReference>
<dbReference type="KEGG" id="hfv:R50_1755"/>
<dbReference type="Proteomes" id="UP000503399">
    <property type="component" value="Chromosome"/>
</dbReference>
<dbReference type="Pfam" id="PF00586">
    <property type="entry name" value="AIRS"/>
    <property type="match status" value="1"/>
</dbReference>
<dbReference type="PANTHER" id="PTHR10520">
    <property type="entry name" value="TRIFUNCTIONAL PURINE BIOSYNTHETIC PROTEIN ADENOSINE-3-RELATED"/>
    <property type="match status" value="1"/>
</dbReference>
<dbReference type="CDD" id="cd02196">
    <property type="entry name" value="PurM"/>
    <property type="match status" value="1"/>
</dbReference>
<organism evidence="15 16">
    <name type="scientific">Candidatus Hydrogenisulfobacillus filiaventi</name>
    <dbReference type="NCBI Taxonomy" id="2707344"/>
    <lineage>
        <taxon>Bacteria</taxon>
        <taxon>Bacillati</taxon>
        <taxon>Bacillota</taxon>
        <taxon>Clostridia</taxon>
        <taxon>Eubacteriales</taxon>
        <taxon>Clostridiales Family XVII. Incertae Sedis</taxon>
        <taxon>Candidatus Hydrogenisulfobacillus</taxon>
    </lineage>
</organism>
<dbReference type="SUPFAM" id="SSF55326">
    <property type="entry name" value="PurM N-terminal domain-like"/>
    <property type="match status" value="1"/>
</dbReference>
<dbReference type="AlphaFoldDB" id="A0A6F8ZHJ6"/>
<dbReference type="GO" id="GO:0046084">
    <property type="term" value="P:adenine biosynthetic process"/>
    <property type="evidence" value="ECO:0007669"/>
    <property type="project" value="TreeGrafter"/>
</dbReference>
<evidence type="ECO:0000259" key="14">
    <source>
        <dbReference type="Pfam" id="PF02769"/>
    </source>
</evidence>
<dbReference type="HAMAP" id="MF_00741">
    <property type="entry name" value="AIRS"/>
    <property type="match status" value="1"/>
</dbReference>
<dbReference type="EMBL" id="LR778114">
    <property type="protein sequence ID" value="CAB1129256.1"/>
    <property type="molecule type" value="Genomic_DNA"/>
</dbReference>
<dbReference type="EC" id="6.3.3.1" evidence="3 12"/>
<dbReference type="InterPro" id="IPR016188">
    <property type="entry name" value="PurM-like_N"/>
</dbReference>
<keyword evidence="7 12" id="KW-0067">ATP-binding</keyword>
<dbReference type="PANTHER" id="PTHR10520:SF12">
    <property type="entry name" value="TRIFUNCTIONAL PURINE BIOSYNTHETIC PROTEIN ADENOSINE-3"/>
    <property type="match status" value="1"/>
</dbReference>
<proteinExistence type="inferred from homology"/>
<dbReference type="Pfam" id="PF02769">
    <property type="entry name" value="AIRS_C"/>
    <property type="match status" value="1"/>
</dbReference>
<evidence type="ECO:0000259" key="13">
    <source>
        <dbReference type="Pfam" id="PF00586"/>
    </source>
</evidence>
<protein>
    <recommendedName>
        <fullName evidence="4 12">Phosphoribosylformylglycinamidine cyclo-ligase</fullName>
        <ecNumber evidence="3 12">6.3.3.1</ecNumber>
    </recommendedName>
    <alternativeName>
        <fullName evidence="9 12">AIR synthase</fullName>
    </alternativeName>
    <alternativeName>
        <fullName evidence="10 12">AIRS</fullName>
    </alternativeName>
    <alternativeName>
        <fullName evidence="8 12">Phosphoribosyl-aminoimidazole synthetase</fullName>
    </alternativeName>
</protein>
<comment type="similarity">
    <text evidence="2 12">Belongs to the AIR synthase family.</text>
</comment>
<dbReference type="UniPathway" id="UPA00074">
    <property type="reaction ID" value="UER00129"/>
</dbReference>
<feature type="domain" description="PurM-like N-terminal" evidence="13">
    <location>
        <begin position="48"/>
        <end position="162"/>
    </location>
</feature>
<dbReference type="GO" id="GO:0006189">
    <property type="term" value="P:'de novo' IMP biosynthetic process"/>
    <property type="evidence" value="ECO:0007669"/>
    <property type="project" value="UniProtKB-UniRule"/>
</dbReference>
<comment type="catalytic activity">
    <reaction evidence="11 12">
        <text>2-formamido-N(1)-(5-O-phospho-beta-D-ribosyl)acetamidine + ATP = 5-amino-1-(5-phospho-beta-D-ribosyl)imidazole + ADP + phosphate + H(+)</text>
        <dbReference type="Rhea" id="RHEA:23032"/>
        <dbReference type="ChEBI" id="CHEBI:15378"/>
        <dbReference type="ChEBI" id="CHEBI:30616"/>
        <dbReference type="ChEBI" id="CHEBI:43474"/>
        <dbReference type="ChEBI" id="CHEBI:137981"/>
        <dbReference type="ChEBI" id="CHEBI:147287"/>
        <dbReference type="ChEBI" id="CHEBI:456216"/>
        <dbReference type="EC" id="6.3.3.1"/>
    </reaction>
</comment>
<dbReference type="GO" id="GO:0005524">
    <property type="term" value="F:ATP binding"/>
    <property type="evidence" value="ECO:0007669"/>
    <property type="project" value="UniProtKB-KW"/>
</dbReference>
<dbReference type="SUPFAM" id="SSF56042">
    <property type="entry name" value="PurM C-terminal domain-like"/>
    <property type="match status" value="1"/>
</dbReference>
<evidence type="ECO:0000256" key="10">
    <source>
        <dbReference type="ARBA" id="ARBA00033093"/>
    </source>
</evidence>
<evidence type="ECO:0000256" key="2">
    <source>
        <dbReference type="ARBA" id="ARBA00010280"/>
    </source>
</evidence>
<keyword evidence="12" id="KW-0963">Cytoplasm</keyword>
<evidence type="ECO:0000256" key="7">
    <source>
        <dbReference type="ARBA" id="ARBA00022840"/>
    </source>
</evidence>
<dbReference type="GO" id="GO:0004641">
    <property type="term" value="F:phosphoribosylformylglycinamidine cyclo-ligase activity"/>
    <property type="evidence" value="ECO:0007669"/>
    <property type="project" value="UniProtKB-UniRule"/>
</dbReference>
<dbReference type="GO" id="GO:0004637">
    <property type="term" value="F:phosphoribosylamine-glycine ligase activity"/>
    <property type="evidence" value="ECO:0007669"/>
    <property type="project" value="TreeGrafter"/>
</dbReference>
<gene>
    <name evidence="12 15" type="primary">purM</name>
    <name evidence="15" type="ORF">R50_1755</name>
</gene>
<sequence>MEDERRQGWTYRAAGVDIDAGNEAVRRIRALVEATYGPEVEGGIGGFAGRFRLPDGTVLLAGADGVGTKVRVAQALGRHDTVGIDLVAMNVNDVLAAGGEPLFFLDYIACGRLDPALVADLVRGMAAGCREAGCALLGGETAEMPDLYAPGEYDLAGFAVGRERVPFRPPQPGDVVVGLASSGLHSNGYSLARRVLIADAPGRRLEDPLSADDPRPRGEVLLEPTRIYVPVVRRLWEAGVELAGMAHITGGGLVENLPRALGATAGRLGLRLDAGAWPRPPVFGVLAVEGGIAGPEMARTFNLGLGFAVLTAPAAAEAVQAAAAAAGVPAWVVGTVEAGPGVRGL</sequence>
<dbReference type="Gene3D" id="3.90.650.10">
    <property type="entry name" value="PurM-like C-terminal domain"/>
    <property type="match status" value="1"/>
</dbReference>
<keyword evidence="6 12" id="KW-0547">Nucleotide-binding</keyword>
<evidence type="ECO:0000313" key="16">
    <source>
        <dbReference type="Proteomes" id="UP000503399"/>
    </source>
</evidence>
<evidence type="ECO:0000256" key="8">
    <source>
        <dbReference type="ARBA" id="ARBA00031908"/>
    </source>
</evidence>
<dbReference type="Gene3D" id="3.30.1330.10">
    <property type="entry name" value="PurM-like, N-terminal domain"/>
    <property type="match status" value="1"/>
</dbReference>
<evidence type="ECO:0000256" key="3">
    <source>
        <dbReference type="ARBA" id="ARBA00013047"/>
    </source>
</evidence>
<accession>A0A6F8ZHJ6</accession>
<keyword evidence="16" id="KW-1185">Reference proteome</keyword>